<dbReference type="RefSeq" id="WP_004528421.1">
    <property type="nucleotide sequence ID" value="NZ_CM000833.1"/>
</dbReference>
<dbReference type="Proteomes" id="UP000001812">
    <property type="component" value="Chromosome II"/>
</dbReference>
<dbReference type="Gene3D" id="1.10.1200.10">
    <property type="entry name" value="ACP-like"/>
    <property type="match status" value="1"/>
</dbReference>
<sequence length="98" mass="10289">MTPHVEVPHVQRIDHAVLAVVRAVLDRPDAAMNDAFLSIGGSLQAAQRVVAQLQHRLCADIAPHLLLNSACIGDFADTLARTLNGAPGDACAPPPRPA</sequence>
<evidence type="ECO:0000313" key="1">
    <source>
        <dbReference type="EMBL" id="EET04825.1"/>
    </source>
</evidence>
<dbReference type="EMBL" id="CM000833">
    <property type="protein sequence ID" value="EET04825.1"/>
    <property type="molecule type" value="Genomic_DNA"/>
</dbReference>
<organism evidence="1">
    <name type="scientific">Burkholderia pseudomallei 1710a</name>
    <dbReference type="NCBI Taxonomy" id="320371"/>
    <lineage>
        <taxon>Bacteria</taxon>
        <taxon>Pseudomonadati</taxon>
        <taxon>Pseudomonadota</taxon>
        <taxon>Betaproteobacteria</taxon>
        <taxon>Burkholderiales</taxon>
        <taxon>Burkholderiaceae</taxon>
        <taxon>Burkholderia</taxon>
        <taxon>pseudomallei group</taxon>
    </lineage>
</organism>
<name>A0A0E1VV78_BURPE</name>
<evidence type="ECO:0008006" key="2">
    <source>
        <dbReference type="Google" id="ProtNLM"/>
    </source>
</evidence>
<gene>
    <name evidence="1" type="ORF">BURPS1710A_A0743</name>
</gene>
<reference evidence="1" key="1">
    <citation type="submission" date="2009-05" db="EMBL/GenBank/DDBJ databases">
        <authorList>
            <person name="Harkins D.M."/>
            <person name="DeShazer D."/>
            <person name="Woods D.E."/>
            <person name="Brinkac L.M."/>
            <person name="Brown K.A."/>
            <person name="Hung G.C."/>
            <person name="Tuanyok A."/>
            <person name="Zhang B."/>
            <person name="Nierman W.C."/>
        </authorList>
    </citation>
    <scope>NUCLEOTIDE SEQUENCE [LARGE SCALE GENOMIC DNA]</scope>
    <source>
        <strain evidence="1">1710a</strain>
    </source>
</reference>
<dbReference type="InterPro" id="IPR036736">
    <property type="entry name" value="ACP-like_sf"/>
</dbReference>
<dbReference type="SUPFAM" id="SSF47336">
    <property type="entry name" value="ACP-like"/>
    <property type="match status" value="1"/>
</dbReference>
<dbReference type="HOGENOM" id="CLU_2328402_0_0_4"/>
<accession>A0A0E1VV78</accession>
<protein>
    <recommendedName>
        <fullName evidence="2">Phosphopantetheine attachment site domain protein</fullName>
    </recommendedName>
</protein>
<dbReference type="AlphaFoldDB" id="A0A0E1VV78"/>
<proteinExistence type="predicted"/>